<dbReference type="InterPro" id="IPR003594">
    <property type="entry name" value="HATPase_dom"/>
</dbReference>
<dbReference type="SUPFAM" id="SSF55785">
    <property type="entry name" value="PYP-like sensor domain (PAS domain)"/>
    <property type="match status" value="3"/>
</dbReference>
<feature type="domain" description="Histidine kinase" evidence="7">
    <location>
        <begin position="849"/>
        <end position="1045"/>
    </location>
</feature>
<dbReference type="NCBIfam" id="TIGR00229">
    <property type="entry name" value="sensory_box"/>
    <property type="match status" value="1"/>
</dbReference>
<reference evidence="11" key="5">
    <citation type="submission" date="2014-05" db="EMBL/GenBank/DDBJ databases">
        <authorList>
            <person name="Wang L."/>
            <person name="Yang H."/>
            <person name="Xiang H."/>
        </authorList>
    </citation>
    <scope>NUCLEOTIDE SEQUENCE</scope>
    <source>
        <strain evidence="11">CGMCC 1.2087</strain>
    </source>
</reference>
<dbReference type="Proteomes" id="UP000011603">
    <property type="component" value="Unassembled WGS sequence"/>
</dbReference>
<dbReference type="GO" id="GO:0000155">
    <property type="term" value="F:phosphorelay sensor kinase activity"/>
    <property type="evidence" value="ECO:0007669"/>
    <property type="project" value="InterPro"/>
</dbReference>
<dbReference type="Pfam" id="PF00512">
    <property type="entry name" value="HisKA"/>
    <property type="match status" value="1"/>
</dbReference>
<gene>
    <name evidence="11" type="primary">oye2</name>
    <name evidence="11" type="ordered locus">HFX_1557</name>
    <name evidence="12" type="ORF">BM92_01335</name>
    <name evidence="13" type="ORF">C439_02692</name>
    <name evidence="14" type="ORF">E6P09_10820</name>
</gene>
<evidence type="ECO:0000259" key="8">
    <source>
        <dbReference type="PROSITE" id="PS50110"/>
    </source>
</evidence>
<evidence type="ECO:0000256" key="1">
    <source>
        <dbReference type="ARBA" id="ARBA00000085"/>
    </source>
</evidence>
<evidence type="ECO:0000313" key="11">
    <source>
        <dbReference type="EMBL" id="AFK19264.1"/>
    </source>
</evidence>
<dbReference type="InterPro" id="IPR036890">
    <property type="entry name" value="HATPase_C_sf"/>
</dbReference>
<comment type="catalytic activity">
    <reaction evidence="1">
        <text>ATP + protein L-histidine = ADP + protein N-phospho-L-histidine.</text>
        <dbReference type="EC" id="2.7.13.3"/>
    </reaction>
</comment>
<dbReference type="EC" id="2.7.13.3" evidence="2"/>
<dbReference type="eggNOG" id="arCOG02327">
    <property type="taxonomic scope" value="Archaea"/>
</dbReference>
<dbReference type="Proteomes" id="UP000006469">
    <property type="component" value="Chromosome"/>
</dbReference>
<feature type="domain" description="PAS" evidence="9">
    <location>
        <begin position="560"/>
        <end position="629"/>
    </location>
</feature>
<dbReference type="EMBL" id="CP007551">
    <property type="protein sequence ID" value="AHZ21377.1"/>
    <property type="molecule type" value="Genomic_DNA"/>
</dbReference>
<comment type="caution">
    <text evidence="6">Lacks conserved residue(s) required for the propagation of feature annotation.</text>
</comment>
<dbReference type="InterPro" id="IPR013656">
    <property type="entry name" value="PAS_4"/>
</dbReference>
<evidence type="ECO:0000313" key="14">
    <source>
        <dbReference type="EMBL" id="QCQ75731.1"/>
    </source>
</evidence>
<dbReference type="PROSITE" id="PS50109">
    <property type="entry name" value="HIS_KIN"/>
    <property type="match status" value="1"/>
</dbReference>
<organism evidence="11 15">
    <name type="scientific">Haloferax mediterranei (strain ATCC 33500 / DSM 1411 / JCM 8866 / NBRC 14739 / NCIMB 2177 / R-4)</name>
    <name type="common">Halobacterium mediterranei</name>
    <dbReference type="NCBI Taxonomy" id="523841"/>
    <lineage>
        <taxon>Archaea</taxon>
        <taxon>Methanobacteriati</taxon>
        <taxon>Methanobacteriota</taxon>
        <taxon>Stenosarchaea group</taxon>
        <taxon>Halobacteria</taxon>
        <taxon>Halobacteriales</taxon>
        <taxon>Haloferacaceae</taxon>
        <taxon>Haloferax</taxon>
    </lineage>
</organism>
<evidence type="ECO:0000259" key="10">
    <source>
        <dbReference type="PROSITE" id="PS50113"/>
    </source>
</evidence>
<dbReference type="EMBL" id="CP039139">
    <property type="protein sequence ID" value="QCQ75731.1"/>
    <property type="molecule type" value="Genomic_DNA"/>
</dbReference>
<dbReference type="PaxDb" id="523841-HFX_1557"/>
<dbReference type="Gene3D" id="3.40.50.2300">
    <property type="match status" value="1"/>
</dbReference>
<dbReference type="Proteomes" id="UP000027075">
    <property type="component" value="Chromosome"/>
</dbReference>
<dbReference type="InterPro" id="IPR003018">
    <property type="entry name" value="GAF"/>
</dbReference>
<reference evidence="13 16" key="3">
    <citation type="journal article" date="2014" name="PLoS Genet.">
        <title>Phylogenetically driven sequencing of extremely halophilic archaea reveals strategies for static and dynamic osmo-response.</title>
        <authorList>
            <person name="Becker E.A."/>
            <person name="Seitzer P.M."/>
            <person name="Tritt A."/>
            <person name="Larsen D."/>
            <person name="Krusor M."/>
            <person name="Yao A.I."/>
            <person name="Wu D."/>
            <person name="Madern D."/>
            <person name="Eisen J.A."/>
            <person name="Darling A.E."/>
            <person name="Facciotti M.T."/>
        </authorList>
    </citation>
    <scope>NUCLEOTIDE SEQUENCE [LARGE SCALE GENOMIC DNA]</scope>
    <source>
        <strain evidence="13">ATCC 33500</strain>
        <strain evidence="16">ATCC 33500 / DSM 1411 / JCM 8866 / NBRC 14739 / NCIMB 2177 / R-4</strain>
    </source>
</reference>
<reference evidence="12 17" key="4">
    <citation type="submission" date="2014-04" db="EMBL/GenBank/DDBJ databases">
        <title>Transcriptional profiles of Haloferax mediterranei on the basis of nitrogen availability.</title>
        <authorList>
            <person name="Bautista V."/>
        </authorList>
    </citation>
    <scope>NUCLEOTIDE SEQUENCE [LARGE SCALE GENOMIC DNA]</scope>
    <source>
        <strain evidence="12">ATCC 33500</strain>
        <strain evidence="17">ATCC 33500 / DSM 1411 / JCM 8866 / NBRC 14739 / NCIMB 2177 / R-4</strain>
    </source>
</reference>
<dbReference type="Pfam" id="PF13185">
    <property type="entry name" value="GAF_2"/>
    <property type="match status" value="1"/>
</dbReference>
<dbReference type="Pfam" id="PF02518">
    <property type="entry name" value="HATPase_c"/>
    <property type="match status" value="1"/>
</dbReference>
<dbReference type="AlphaFoldDB" id="I3R4V4"/>
<dbReference type="InterPro" id="IPR000700">
    <property type="entry name" value="PAS-assoc_C"/>
</dbReference>
<dbReference type="InterPro" id="IPR035965">
    <property type="entry name" value="PAS-like_dom_sf"/>
</dbReference>
<evidence type="ECO:0000256" key="4">
    <source>
        <dbReference type="ARBA" id="ARBA00022777"/>
    </source>
</evidence>
<evidence type="ECO:0000256" key="2">
    <source>
        <dbReference type="ARBA" id="ARBA00012438"/>
    </source>
</evidence>
<keyword evidence="16" id="KW-1185">Reference proteome</keyword>
<dbReference type="InterPro" id="IPR000014">
    <property type="entry name" value="PAS"/>
</dbReference>
<keyword evidence="4 11" id="KW-0418">Kinase</keyword>
<dbReference type="Pfam" id="PF00072">
    <property type="entry name" value="Response_reg"/>
    <property type="match status" value="1"/>
</dbReference>
<dbReference type="STRING" id="523841.HFX_1557"/>
<dbReference type="InterPro" id="IPR001610">
    <property type="entry name" value="PAC"/>
</dbReference>
<dbReference type="PANTHER" id="PTHR43711">
    <property type="entry name" value="TWO-COMPONENT HISTIDINE KINASE"/>
    <property type="match status" value="1"/>
</dbReference>
<sequence>MDSLENEQNEPIRVLYVDDDESFADKVQTKLSNIDSNIDVTLSSDIETALERVTSQSIDCVVTTYSLGAATGLDLVDAVRERAAPLPTILLTKQRDGHVTAEAASNNASDHITLQAERDNFSILATRVETLVSAVRNKQRAVATTNRFRRTLERTTDAIYAVNSDWEIEYMNQKMADRVGCDPDSVVGAILWEEFPSIAGTELETRYRTAVETGEPVSFEQYLGPPFDYWVEVRAFPDDDGLTVFSREITEERERERELQRSKAILENVHDVVFVIDSSMEIQYANPSAARARSGPDALRGMNILDIMRDSVSDEDYERFREAVRETLSGMEDRSDGGPTGLYDFDLQMTADTTFGRRAFDVRLAPLYDATEKQVLIVARDVTERYEAQQQLEQERDALQAVQRVMGNATLSTDERLTKLLEIGCQTLGLDLGVVSNIDGNDYEIRAIHPTGGEISVGDRFDLGSTYCKEVVENDEVCSFIDAVDAGYESHPAYQEFGLKAYIGAPLTVDGERYGTVNFSSSSTRKTPFGEFERTLVELLGELVSAELSRDRSRTELEQTNRRLESLIETAPMAIMEVGRRGNLLLWNQGAEEMFGWSREEVIGTFNPLVPDEKIDEYESHLAKTFAGERVYGKEIRRQTKAGDKLDLLLSTASIADPEGGVDRVIAILEDITPQKRIERSLRELQQTAQELTVASSTEEVGEIAVEAAVDVLGLEVTSIWEYDEQEDALVPLTETSAARDLYGETPTLTAGESLAWESFESGEIRVYDDVRQHDGRYNKDTEMRSEIIVPLGRHGLLLTGSTSSREFTDRDTDLFRILAASAEAAMVRAKRENELRRQNERLDEFADVVAHDLRNPLTVASGFLDIAAETGNEQYFDRVRSAHERIENLIEDLLTLSRGERPIDDSSEIDLEKLAEESWGYVNTDKANLSLSESLPTVHGDANRLKHLFENLFRNAIEHGGGDVNVTVEELADGSGFAVEDDGVGISPERQADVFDHGVSYSDDGTGFGLSIVAAIAREHGWSVSVTDGADGGARFEFESERSESTEKTAQTQ</sequence>
<dbReference type="EMBL" id="AOLO01000002">
    <property type="protein sequence ID" value="EMA04547.1"/>
    <property type="molecule type" value="Genomic_DNA"/>
</dbReference>
<evidence type="ECO:0000313" key="12">
    <source>
        <dbReference type="EMBL" id="AHZ21377.1"/>
    </source>
</evidence>
<dbReference type="Gene3D" id="3.30.565.10">
    <property type="entry name" value="Histidine kinase-like ATPase, C-terminal domain"/>
    <property type="match status" value="1"/>
</dbReference>
<evidence type="ECO:0000313" key="17">
    <source>
        <dbReference type="Proteomes" id="UP000027075"/>
    </source>
</evidence>
<dbReference type="PROSITE" id="PS50112">
    <property type="entry name" value="PAS"/>
    <property type="match status" value="2"/>
</dbReference>
<dbReference type="SMART" id="SM00448">
    <property type="entry name" value="REC"/>
    <property type="match status" value="1"/>
</dbReference>
<dbReference type="KEGG" id="hme:HFX_1557"/>
<dbReference type="PROSITE" id="PS50110">
    <property type="entry name" value="RESPONSE_REGULATORY"/>
    <property type="match status" value="1"/>
</dbReference>
<dbReference type="PANTHER" id="PTHR43711:SF1">
    <property type="entry name" value="HISTIDINE KINASE 1"/>
    <property type="match status" value="1"/>
</dbReference>
<dbReference type="CDD" id="cd00130">
    <property type="entry name" value="PAS"/>
    <property type="match status" value="3"/>
</dbReference>
<dbReference type="Gene3D" id="3.30.450.40">
    <property type="match status" value="2"/>
</dbReference>
<dbReference type="PROSITE" id="PS50113">
    <property type="entry name" value="PAC"/>
    <property type="match status" value="2"/>
</dbReference>
<feature type="domain" description="PAC" evidence="10">
    <location>
        <begin position="343"/>
        <end position="394"/>
    </location>
</feature>
<dbReference type="InterPro" id="IPR050736">
    <property type="entry name" value="Sensor_HK_Regulatory"/>
</dbReference>
<dbReference type="InterPro" id="IPR011006">
    <property type="entry name" value="CheY-like_superfamily"/>
</dbReference>
<dbReference type="CDD" id="cd00082">
    <property type="entry name" value="HisKA"/>
    <property type="match status" value="1"/>
</dbReference>
<dbReference type="InterPro" id="IPR005467">
    <property type="entry name" value="His_kinase_dom"/>
</dbReference>
<dbReference type="SUPFAM" id="SSF55781">
    <property type="entry name" value="GAF domain-like"/>
    <property type="match status" value="2"/>
</dbReference>
<dbReference type="Gene3D" id="1.10.287.130">
    <property type="match status" value="1"/>
</dbReference>
<dbReference type="GeneID" id="40156915"/>
<evidence type="ECO:0000313" key="15">
    <source>
        <dbReference type="Proteomes" id="UP000006469"/>
    </source>
</evidence>
<keyword evidence="5" id="KW-0902">Two-component regulatory system</keyword>
<feature type="domain" description="PAS" evidence="9">
    <location>
        <begin position="144"/>
        <end position="188"/>
    </location>
</feature>
<dbReference type="eggNOG" id="arCOG02333">
    <property type="taxonomic scope" value="Archaea"/>
</dbReference>
<dbReference type="OrthoDB" id="230688at2157"/>
<dbReference type="RefSeq" id="WP_004056897.1">
    <property type="nucleotide sequence ID" value="NC_017941.2"/>
</dbReference>
<dbReference type="InterPro" id="IPR029016">
    <property type="entry name" value="GAF-like_dom_sf"/>
</dbReference>
<evidence type="ECO:0000256" key="3">
    <source>
        <dbReference type="ARBA" id="ARBA00022679"/>
    </source>
</evidence>
<dbReference type="EMBL" id="CP001868">
    <property type="protein sequence ID" value="AFK19264.1"/>
    <property type="molecule type" value="Genomic_DNA"/>
</dbReference>
<dbReference type="SUPFAM" id="SSF52172">
    <property type="entry name" value="CheY-like"/>
    <property type="match status" value="1"/>
</dbReference>
<reference evidence="11" key="1">
    <citation type="journal article" date="2012" name="Appl. Environ. Microbiol.">
        <title>Identification of the haloarchaeal phasin (PhaP) that functions in polyhydroxyalkanoate accumulation and granule formation in Haloferax mediterranei.</title>
        <authorList>
            <person name="Cai S."/>
            <person name="Cai L."/>
            <person name="Liu H."/>
            <person name="Liu X."/>
            <person name="Han J."/>
            <person name="Zhou J."/>
            <person name="Xiang H."/>
        </authorList>
    </citation>
    <scope>NUCLEOTIDE SEQUENCE</scope>
    <source>
        <strain evidence="11">CGMCC 1.2087</strain>
    </source>
</reference>
<evidence type="ECO:0000313" key="16">
    <source>
        <dbReference type="Proteomes" id="UP000011603"/>
    </source>
</evidence>
<dbReference type="eggNOG" id="arCOG02369">
    <property type="taxonomic scope" value="Archaea"/>
</dbReference>
<dbReference type="SMART" id="SM00387">
    <property type="entry name" value="HATPase_c"/>
    <property type="match status" value="1"/>
</dbReference>
<dbReference type="SMART" id="SM00091">
    <property type="entry name" value="PAS"/>
    <property type="match status" value="3"/>
</dbReference>
<dbReference type="SMART" id="SM00388">
    <property type="entry name" value="HisKA"/>
    <property type="match status" value="1"/>
</dbReference>
<dbReference type="SMART" id="SM00065">
    <property type="entry name" value="GAF"/>
    <property type="match status" value="2"/>
</dbReference>
<evidence type="ECO:0000259" key="9">
    <source>
        <dbReference type="PROSITE" id="PS50112"/>
    </source>
</evidence>
<evidence type="ECO:0000259" key="7">
    <source>
        <dbReference type="PROSITE" id="PS50109"/>
    </source>
</evidence>
<dbReference type="InterPro" id="IPR036097">
    <property type="entry name" value="HisK_dim/P_sf"/>
</dbReference>
<protein>
    <recommendedName>
        <fullName evidence="2">histidine kinase</fullName>
        <ecNumber evidence="2">2.7.13.3</ecNumber>
    </recommendedName>
</protein>
<dbReference type="CDD" id="cd00156">
    <property type="entry name" value="REC"/>
    <property type="match status" value="1"/>
</dbReference>
<dbReference type="SUPFAM" id="SSF55874">
    <property type="entry name" value="ATPase domain of HSP90 chaperone/DNA topoisomerase II/histidine kinase"/>
    <property type="match status" value="1"/>
</dbReference>
<evidence type="ECO:0000313" key="18">
    <source>
        <dbReference type="Proteomes" id="UP000299011"/>
    </source>
</evidence>
<dbReference type="Pfam" id="PF01590">
    <property type="entry name" value="GAF"/>
    <property type="match status" value="1"/>
</dbReference>
<reference evidence="14 18" key="6">
    <citation type="submission" date="2019-04" db="EMBL/GenBank/DDBJ databases">
        <title>Methylomes of two halophilic Archaea, Haloarcula marismortui and Haloferax mediterranei.</title>
        <authorList>
            <person name="DasSarma S."/>
            <person name="DasSarma P."/>
            <person name="DasSarma S."/>
            <person name="Fomenkov A."/>
            <person name="Vincze T."/>
            <person name="Anton B.P."/>
            <person name="Roberts R.J."/>
        </authorList>
    </citation>
    <scope>NUCLEOTIDE SEQUENCE [LARGE SCALE GENOMIC DNA]</scope>
    <source>
        <strain evidence="14">ATCC 33500</strain>
        <strain evidence="18">ATCC 33500 / DSM 1411 / JCM 8866 / NBRC 14739 / NCIMB 2177 / R-4</strain>
    </source>
</reference>
<feature type="domain" description="Response regulatory" evidence="8">
    <location>
        <begin position="13"/>
        <end position="129"/>
    </location>
</feature>
<accession>I3R4V4</accession>
<evidence type="ECO:0000313" key="13">
    <source>
        <dbReference type="EMBL" id="EMA04547.1"/>
    </source>
</evidence>
<name>I3R4V4_HALMT</name>
<dbReference type="Pfam" id="PF08448">
    <property type="entry name" value="PAS_4"/>
    <property type="match status" value="3"/>
</dbReference>
<dbReference type="Proteomes" id="UP000299011">
    <property type="component" value="Chromosome"/>
</dbReference>
<dbReference type="SMART" id="SM00086">
    <property type="entry name" value="PAC"/>
    <property type="match status" value="2"/>
</dbReference>
<dbReference type="InterPro" id="IPR001789">
    <property type="entry name" value="Sig_transdc_resp-reg_receiver"/>
</dbReference>
<dbReference type="Gene3D" id="3.30.450.20">
    <property type="entry name" value="PAS domain"/>
    <property type="match status" value="3"/>
</dbReference>
<dbReference type="eggNOG" id="arCOG02387">
    <property type="taxonomic scope" value="Archaea"/>
</dbReference>
<evidence type="ECO:0000256" key="6">
    <source>
        <dbReference type="PROSITE-ProRule" id="PRU00169"/>
    </source>
</evidence>
<reference evidence="11 15" key="2">
    <citation type="journal article" date="2012" name="J. Bacteriol.">
        <title>Complete genome sequence of the metabolically versatile halophilic archaeon Haloferax mediterranei, a poly(3-hydroxybutyrate-co-3-hydroxyvalerate) producer.</title>
        <authorList>
            <person name="Han J."/>
            <person name="Zhang F."/>
            <person name="Hou J."/>
            <person name="Liu X."/>
            <person name="Li M."/>
            <person name="Liu H."/>
            <person name="Cai L."/>
            <person name="Zhang B."/>
            <person name="Chen Y."/>
            <person name="Zhou J."/>
            <person name="Hu S."/>
            <person name="Xiang H."/>
        </authorList>
    </citation>
    <scope>NUCLEOTIDE SEQUENCE [LARGE SCALE GENOMIC DNA]</scope>
    <source>
        <strain evidence="15">ATCC 33500 / DSM 1411 / JCM 8866 / NBRC 14739 / NCIMB 2177 / R-4</strain>
        <strain evidence="11">CGMCC 1.2087</strain>
    </source>
</reference>
<dbReference type="InterPro" id="IPR003661">
    <property type="entry name" value="HisK_dim/P_dom"/>
</dbReference>
<proteinExistence type="predicted"/>
<dbReference type="PATRIC" id="fig|523841.21.peg.545"/>
<keyword evidence="3" id="KW-0808">Transferase</keyword>
<evidence type="ECO:0000256" key="5">
    <source>
        <dbReference type="ARBA" id="ARBA00023012"/>
    </source>
</evidence>
<dbReference type="HOGENOM" id="CLU_000445_114_58_2"/>
<dbReference type="SUPFAM" id="SSF47384">
    <property type="entry name" value="Homodimeric domain of signal transducing histidine kinase"/>
    <property type="match status" value="1"/>
</dbReference>
<feature type="domain" description="PAC" evidence="10">
    <location>
        <begin position="632"/>
        <end position="684"/>
    </location>
</feature>